<dbReference type="Proteomes" id="UP000078541">
    <property type="component" value="Unassembled WGS sequence"/>
</dbReference>
<accession>A0A195FJM5</accession>
<organism evidence="2 3">
    <name type="scientific">Trachymyrmex septentrionalis</name>
    <dbReference type="NCBI Taxonomy" id="34720"/>
    <lineage>
        <taxon>Eukaryota</taxon>
        <taxon>Metazoa</taxon>
        <taxon>Ecdysozoa</taxon>
        <taxon>Arthropoda</taxon>
        <taxon>Hexapoda</taxon>
        <taxon>Insecta</taxon>
        <taxon>Pterygota</taxon>
        <taxon>Neoptera</taxon>
        <taxon>Endopterygota</taxon>
        <taxon>Hymenoptera</taxon>
        <taxon>Apocrita</taxon>
        <taxon>Aculeata</taxon>
        <taxon>Formicoidea</taxon>
        <taxon>Formicidae</taxon>
        <taxon>Myrmicinae</taxon>
        <taxon>Trachymyrmex</taxon>
    </lineage>
</organism>
<proteinExistence type="predicted"/>
<dbReference type="OrthoDB" id="6243211at2759"/>
<evidence type="ECO:0000256" key="1">
    <source>
        <dbReference type="SAM" id="Phobius"/>
    </source>
</evidence>
<keyword evidence="1" id="KW-0472">Membrane</keyword>
<dbReference type="PANTHER" id="PTHR28624:SF1">
    <property type="entry name" value="MITOCHONDRIAL POTASSIUM CHANNEL"/>
    <property type="match status" value="1"/>
</dbReference>
<dbReference type="AlphaFoldDB" id="A0A195FJM5"/>
<keyword evidence="1" id="KW-1133">Transmembrane helix</keyword>
<protein>
    <submittedName>
        <fullName evidence="2">Coiled-coil domain-containing protein 51</fullName>
    </submittedName>
</protein>
<keyword evidence="3" id="KW-1185">Reference proteome</keyword>
<evidence type="ECO:0000313" key="3">
    <source>
        <dbReference type="Proteomes" id="UP000078541"/>
    </source>
</evidence>
<feature type="transmembrane region" description="Helical" evidence="1">
    <location>
        <begin position="206"/>
        <end position="226"/>
    </location>
</feature>
<dbReference type="STRING" id="34720.A0A195FJM5"/>
<name>A0A195FJM5_9HYME</name>
<dbReference type="PANTHER" id="PTHR28624">
    <property type="entry name" value="COILED-COIL DOMAIN-CONTAINING PROTEIN 51"/>
    <property type="match status" value="1"/>
</dbReference>
<dbReference type="KEGG" id="tsep:108747381"/>
<sequence>MIERYRQMMKLISKQVKKYGMLYNAKGIVENAAEKAQIKLASAQNIATEKYNIVAKKLNDQSIIIQDLNAKALETNVPLPEKIIKIWQWYNQLIGMDTVEIARRQVVTLQDKLFQCHDNRRILNKELTNLTYKLQEIYAELIQTKREDPKYVQLTIVEHKSLQEQKKLINQLASFEKEERDNFMQLATAIKDYHISQNLNAQKYKYLSIIASAILAIVSLIGSIILNNKRILDVRNTIKAAQDKNELLFQKNRHELSDIKKILQSFDTKLTTLKKQESAIDLTKEINKFNTSNILISSAKYSANLLILGLSYVKKGIYACESYIFYK</sequence>
<dbReference type="InterPro" id="IPR037660">
    <property type="entry name" value="CCDC51"/>
</dbReference>
<reference evidence="2 3" key="1">
    <citation type="submission" date="2016-03" db="EMBL/GenBank/DDBJ databases">
        <title>Trachymyrmex septentrionalis WGS genome.</title>
        <authorList>
            <person name="Nygaard S."/>
            <person name="Hu H."/>
            <person name="Boomsma J."/>
            <person name="Zhang G."/>
        </authorList>
    </citation>
    <scope>NUCLEOTIDE SEQUENCE [LARGE SCALE GENOMIC DNA]</scope>
    <source>
        <strain evidence="2">Tsep2-gDNA-1</strain>
        <tissue evidence="2">Whole body</tissue>
    </source>
</reference>
<dbReference type="EMBL" id="KQ981522">
    <property type="protein sequence ID" value="KYN40603.1"/>
    <property type="molecule type" value="Genomic_DNA"/>
</dbReference>
<keyword evidence="1" id="KW-0812">Transmembrane</keyword>
<evidence type="ECO:0000313" key="2">
    <source>
        <dbReference type="EMBL" id="KYN40603.1"/>
    </source>
</evidence>
<gene>
    <name evidence="2" type="ORF">ALC56_04912</name>
</gene>